<dbReference type="Pfam" id="PF07396">
    <property type="entry name" value="Porin_O_P"/>
    <property type="match status" value="1"/>
</dbReference>
<dbReference type="KEGG" id="ccos:Pan44_18660"/>
<feature type="chain" id="PRO_5022162893" evidence="1">
    <location>
        <begin position="22"/>
        <end position="449"/>
    </location>
</feature>
<evidence type="ECO:0000313" key="2">
    <source>
        <dbReference type="EMBL" id="QDT53842.1"/>
    </source>
</evidence>
<dbReference type="EMBL" id="CP036271">
    <property type="protein sequence ID" value="QDT53842.1"/>
    <property type="molecule type" value="Genomic_DNA"/>
</dbReference>
<dbReference type="Proteomes" id="UP000315700">
    <property type="component" value="Chromosome"/>
</dbReference>
<sequence precursor="true">MIRIAILPVIAGLLIGSSAAAQTLTDPGAAPPSAAIEPVTADERIASLEEQVRELRTLLDDKKTKPSAVAVPKATKYPNIELNGMLHIDGGVVAQDQANIDLYGDVDNSLGFRRARIGVDGFITEHLFFRLVPDFALSGRPSFRDAYVEYRDLPGIGTIRLGESRQPFGMDAQTPASELLFLERSLSFALSPFRQTGLGFRNHNEDESVTWHGAVFGYTTDPYGNSINESGFGAAARSTAILWEDESAETLVHVGADYAYLHPADEGLRYRSVPEYTGLQRGLGASIAVMPSFVDTGFLDDATSNAFGLELAAVRGPLLVQGELVASVVELEAGDSATFRGAYAQAIYCLTGESHGYNREFGHFKRLDPKCPVSEGGCGAWELAARFSLLDLEDGPIEGGTINDLTLGVNWFLNRHTRLQFNYIHAWTDRAPVGLNEADIYASRLAVDF</sequence>
<feature type="signal peptide" evidence="1">
    <location>
        <begin position="1"/>
        <end position="21"/>
    </location>
</feature>
<gene>
    <name evidence="2" type="primary">oprO_1</name>
    <name evidence="2" type="ORF">Pan44_18660</name>
</gene>
<dbReference type="RefSeq" id="WP_145029382.1">
    <property type="nucleotide sequence ID" value="NZ_CP036271.1"/>
</dbReference>
<keyword evidence="3" id="KW-1185">Reference proteome</keyword>
<dbReference type="InParanoid" id="A0A517SCI4"/>
<dbReference type="InterPro" id="IPR023614">
    <property type="entry name" value="Porin_dom_sf"/>
</dbReference>
<dbReference type="InterPro" id="IPR010870">
    <property type="entry name" value="Porin_O/P"/>
</dbReference>
<dbReference type="OrthoDB" id="9807854at2"/>
<organism evidence="2 3">
    <name type="scientific">Caulifigura coniformis</name>
    <dbReference type="NCBI Taxonomy" id="2527983"/>
    <lineage>
        <taxon>Bacteria</taxon>
        <taxon>Pseudomonadati</taxon>
        <taxon>Planctomycetota</taxon>
        <taxon>Planctomycetia</taxon>
        <taxon>Planctomycetales</taxon>
        <taxon>Planctomycetaceae</taxon>
        <taxon>Caulifigura</taxon>
    </lineage>
</organism>
<dbReference type="Gene3D" id="2.40.160.10">
    <property type="entry name" value="Porin"/>
    <property type="match status" value="1"/>
</dbReference>
<proteinExistence type="predicted"/>
<keyword evidence="1" id="KW-0732">Signal</keyword>
<name>A0A517SCI4_9PLAN</name>
<evidence type="ECO:0000256" key="1">
    <source>
        <dbReference type="SAM" id="SignalP"/>
    </source>
</evidence>
<protein>
    <submittedName>
        <fullName evidence="2">Porin O</fullName>
    </submittedName>
</protein>
<dbReference type="SUPFAM" id="SSF56935">
    <property type="entry name" value="Porins"/>
    <property type="match status" value="1"/>
</dbReference>
<accession>A0A517SCI4</accession>
<reference evidence="2 3" key="1">
    <citation type="submission" date="2019-02" db="EMBL/GenBank/DDBJ databases">
        <title>Deep-cultivation of Planctomycetes and their phenomic and genomic characterization uncovers novel biology.</title>
        <authorList>
            <person name="Wiegand S."/>
            <person name="Jogler M."/>
            <person name="Boedeker C."/>
            <person name="Pinto D."/>
            <person name="Vollmers J."/>
            <person name="Rivas-Marin E."/>
            <person name="Kohn T."/>
            <person name="Peeters S.H."/>
            <person name="Heuer A."/>
            <person name="Rast P."/>
            <person name="Oberbeckmann S."/>
            <person name="Bunk B."/>
            <person name="Jeske O."/>
            <person name="Meyerdierks A."/>
            <person name="Storesund J.E."/>
            <person name="Kallscheuer N."/>
            <person name="Luecker S."/>
            <person name="Lage O.M."/>
            <person name="Pohl T."/>
            <person name="Merkel B.J."/>
            <person name="Hornburger P."/>
            <person name="Mueller R.-W."/>
            <person name="Bruemmer F."/>
            <person name="Labrenz M."/>
            <person name="Spormann A.M."/>
            <person name="Op den Camp H."/>
            <person name="Overmann J."/>
            <person name="Amann R."/>
            <person name="Jetten M.S.M."/>
            <person name="Mascher T."/>
            <person name="Medema M.H."/>
            <person name="Devos D.P."/>
            <person name="Kaster A.-K."/>
            <person name="Ovreas L."/>
            <person name="Rohde M."/>
            <person name="Galperin M.Y."/>
            <person name="Jogler C."/>
        </authorList>
    </citation>
    <scope>NUCLEOTIDE SEQUENCE [LARGE SCALE GENOMIC DNA]</scope>
    <source>
        <strain evidence="2 3">Pan44</strain>
    </source>
</reference>
<evidence type="ECO:0000313" key="3">
    <source>
        <dbReference type="Proteomes" id="UP000315700"/>
    </source>
</evidence>
<dbReference type="AlphaFoldDB" id="A0A517SCI4"/>